<dbReference type="InterPro" id="IPR009097">
    <property type="entry name" value="Cyclic_Pdiesterase"/>
</dbReference>
<evidence type="ECO:0000256" key="1">
    <source>
        <dbReference type="SAM" id="MobiDB-lite"/>
    </source>
</evidence>
<protein>
    <recommendedName>
        <fullName evidence="2">A-kinase anchor protein 7-like phosphoesterase domain-containing protein</fullName>
    </recommendedName>
</protein>
<evidence type="ECO:0000259" key="2">
    <source>
        <dbReference type="Pfam" id="PF10469"/>
    </source>
</evidence>
<evidence type="ECO:0000313" key="4">
    <source>
        <dbReference type="Proteomes" id="UP000007648"/>
    </source>
</evidence>
<dbReference type="InParanoid" id="A0A7N4UXK7"/>
<feature type="region of interest" description="Disordered" evidence="1">
    <location>
        <begin position="76"/>
        <end position="118"/>
    </location>
</feature>
<dbReference type="RefSeq" id="XP_031802479.1">
    <property type="nucleotide sequence ID" value="XM_031946619.1"/>
</dbReference>
<dbReference type="InterPro" id="IPR019510">
    <property type="entry name" value="AKAP7-like_phosphoesterase"/>
</dbReference>
<dbReference type="GeneID" id="100924281"/>
<sequence length="783" mass="89429">MQCLPEISPTELSSWCPDEGLLTKPVQEQDHQDDFKVLEHQHPPQKERIPQEIQKEVTQEESYNLGCGEIGLVQTELNHKGSIGPENPHDSQGSNGTDSQVCDKEDLRTKQQEKDKSQSKGFLGLLGEEVLKVTRLWQEWEVNEVIKVMQEQHHSQVEEMQKVISQQWTEDEDLIQHSSPKELGSLGQPQRKQNHEHLSGNWDLCQKKEGVLSLLPQQDGKLPKVLPTEDHLGSEIQKTVQQQSSDKKGPIQEDETSELFQKEDQNDDEPKVLHLEQQKENIISLKGIPQVLQVVKQQHQCQKEAILKVMYQQQTHQEEAIRKAIGQQCQVEMVLKVMHQGWQCQIEAVLKTVKVQQQSQEKAILKVIRQLGYQGQEDPWVTELDQDDHEKEEMKHSSKSPNTEEPQDQREGDLRDPLNRHVGDPKGREQGQDVDRESVTLKARASQRRKAKHAQNSGSKKTDQQTQDTCEEENDNKVAEQNQEEEKKSKKQKRDIPNYFVAIPITNDQILDKIEDVQEFIYSKEPELLKALISVQTMHVTIIIAHLRTEQDVQKAISALEQSKVRVVELLDGKRLNMTFHGIGQFNNQIIYVKMSGEQEQQLLSRIAEAVEKSFQEMNIDITGSKDFRPHLTFLKLSKAPAVKRKGFRKIYSELYKEYEDCPFGIEVFSQIDLCSMHKKKQESGYYHCECTISVASGNPNEAQKPPIEIEYLEELCAHISPDPCSEAKTTECCRCISCIAEDDEKSTEHITSPGAGCETADHETGALVSDEISDEIDGKVLL</sequence>
<evidence type="ECO:0000313" key="3">
    <source>
        <dbReference type="Ensembl" id="ENSSHAP00000023818.1"/>
    </source>
</evidence>
<dbReference type="InterPro" id="IPR052641">
    <property type="entry name" value="AKAP7_isoform_gamma"/>
</dbReference>
<gene>
    <name evidence="3" type="primary">LOC100924281</name>
</gene>
<reference evidence="3" key="2">
    <citation type="submission" date="2025-08" db="UniProtKB">
        <authorList>
            <consortium name="Ensembl"/>
        </authorList>
    </citation>
    <scope>IDENTIFICATION</scope>
</reference>
<dbReference type="FunFam" id="3.90.1140.10:FF:000025">
    <property type="entry name" value="Uncharacterized protein"/>
    <property type="match status" value="1"/>
</dbReference>
<dbReference type="Pfam" id="PF10469">
    <property type="entry name" value="AKAP7_NLS"/>
    <property type="match status" value="1"/>
</dbReference>
<feature type="region of interest" description="Disordered" evidence="1">
    <location>
        <begin position="235"/>
        <end position="267"/>
    </location>
</feature>
<dbReference type="GO" id="GO:0010738">
    <property type="term" value="P:regulation of protein kinase A signaling"/>
    <property type="evidence" value="ECO:0007669"/>
    <property type="project" value="TreeGrafter"/>
</dbReference>
<dbReference type="SUPFAM" id="SSF55144">
    <property type="entry name" value="LigT-like"/>
    <property type="match status" value="1"/>
</dbReference>
<reference evidence="3 4" key="1">
    <citation type="journal article" date="2011" name="Proc. Natl. Acad. Sci. U.S.A.">
        <title>Genetic diversity and population structure of the endangered marsupial Sarcophilus harrisii (Tasmanian devil).</title>
        <authorList>
            <person name="Miller W."/>
            <person name="Hayes V.M."/>
            <person name="Ratan A."/>
            <person name="Petersen D.C."/>
            <person name="Wittekindt N.E."/>
            <person name="Miller J."/>
            <person name="Walenz B."/>
            <person name="Knight J."/>
            <person name="Qi J."/>
            <person name="Zhao F."/>
            <person name="Wang Q."/>
            <person name="Bedoya-Reina O.C."/>
            <person name="Katiyar N."/>
            <person name="Tomsho L.P."/>
            <person name="Kasson L.M."/>
            <person name="Hardie R.A."/>
            <person name="Woodbridge P."/>
            <person name="Tindall E.A."/>
            <person name="Bertelsen M.F."/>
            <person name="Dixon D."/>
            <person name="Pyecroft S."/>
            <person name="Helgen K.M."/>
            <person name="Lesk A.M."/>
            <person name="Pringle T.H."/>
            <person name="Patterson N."/>
            <person name="Zhang Y."/>
            <person name="Kreiss A."/>
            <person name="Woods G.M."/>
            <person name="Jones M.E."/>
            <person name="Schuster S.C."/>
        </authorList>
    </citation>
    <scope>NUCLEOTIDE SEQUENCE [LARGE SCALE GENOMIC DNA]</scope>
</reference>
<dbReference type="GeneTree" id="ENSGT00940000166801"/>
<dbReference type="GO" id="GO:0005829">
    <property type="term" value="C:cytosol"/>
    <property type="evidence" value="ECO:0007669"/>
    <property type="project" value="TreeGrafter"/>
</dbReference>
<accession>A0A7N4UXK7</accession>
<reference evidence="3" key="3">
    <citation type="submission" date="2025-09" db="UniProtKB">
        <authorList>
            <consortium name="Ensembl"/>
        </authorList>
    </citation>
    <scope>IDENTIFICATION</scope>
</reference>
<dbReference type="RefSeq" id="XP_012396985.3">
    <property type="nucleotide sequence ID" value="XM_012541531.3"/>
</dbReference>
<feature type="domain" description="A-kinase anchor protein 7-like phosphoesterase" evidence="2">
    <location>
        <begin position="497"/>
        <end position="694"/>
    </location>
</feature>
<dbReference type="Gene3D" id="3.90.1140.10">
    <property type="entry name" value="Cyclic phosphodiesterase"/>
    <property type="match status" value="1"/>
</dbReference>
<feature type="region of interest" description="Disordered" evidence="1">
    <location>
        <begin position="386"/>
        <end position="493"/>
    </location>
</feature>
<dbReference type="AlphaFoldDB" id="A0A7N4UXK7"/>
<feature type="compositionally biased region" description="Basic and acidic residues" evidence="1">
    <location>
        <begin position="101"/>
        <end position="118"/>
    </location>
</feature>
<feature type="compositionally biased region" description="Basic and acidic residues" evidence="1">
    <location>
        <begin position="407"/>
        <end position="439"/>
    </location>
</feature>
<dbReference type="Proteomes" id="UP000007648">
    <property type="component" value="Unassembled WGS sequence"/>
</dbReference>
<dbReference type="PANTHER" id="PTHR15934:SF4">
    <property type="entry name" value="A-KINASE ANCHOR PROTEIN 7-LIKE PHOSPHOESTERASE DOMAIN-CONTAINING PROTEIN"/>
    <property type="match status" value="1"/>
</dbReference>
<dbReference type="OrthoDB" id="277832at2759"/>
<feature type="region of interest" description="Disordered" evidence="1">
    <location>
        <begin position="1"/>
        <end position="33"/>
    </location>
</feature>
<dbReference type="KEGG" id="shr:100924281"/>
<organism evidence="3 4">
    <name type="scientific">Sarcophilus harrisii</name>
    <name type="common">Tasmanian devil</name>
    <name type="synonym">Sarcophilus laniarius</name>
    <dbReference type="NCBI Taxonomy" id="9305"/>
    <lineage>
        <taxon>Eukaryota</taxon>
        <taxon>Metazoa</taxon>
        <taxon>Chordata</taxon>
        <taxon>Craniata</taxon>
        <taxon>Vertebrata</taxon>
        <taxon>Euteleostomi</taxon>
        <taxon>Mammalia</taxon>
        <taxon>Metatheria</taxon>
        <taxon>Dasyuromorphia</taxon>
        <taxon>Dasyuridae</taxon>
        <taxon>Sarcophilus</taxon>
    </lineage>
</organism>
<dbReference type="PANTHER" id="PTHR15934">
    <property type="entry name" value="RNA 2',3'-CYCLIC PHOSPHODIESTERASE"/>
    <property type="match status" value="1"/>
</dbReference>
<feature type="compositionally biased region" description="Polar residues" evidence="1">
    <location>
        <begin position="454"/>
        <end position="468"/>
    </location>
</feature>
<dbReference type="GO" id="GO:0034237">
    <property type="term" value="F:protein kinase A regulatory subunit binding"/>
    <property type="evidence" value="ECO:0007669"/>
    <property type="project" value="TreeGrafter"/>
</dbReference>
<feature type="compositionally biased region" description="Polar residues" evidence="1">
    <location>
        <begin position="90"/>
        <end position="100"/>
    </location>
</feature>
<name>A0A7N4UXK7_SARHA</name>
<keyword evidence="4" id="KW-1185">Reference proteome</keyword>
<proteinExistence type="predicted"/>
<dbReference type="Ensembl" id="ENSSHAT00000045887.1">
    <property type="protein sequence ID" value="ENSSHAP00000023818.1"/>
    <property type="gene ID" value="ENSSHAG00000028600.1"/>
</dbReference>